<evidence type="ECO:0000256" key="2">
    <source>
        <dbReference type="ARBA" id="ARBA00023002"/>
    </source>
</evidence>
<protein>
    <recommendedName>
        <fullName evidence="1">peptide-methionine (S)-S-oxide reductase</fullName>
        <ecNumber evidence="1">1.8.4.11</ecNumber>
    </recommendedName>
</protein>
<dbReference type="InterPro" id="IPR002569">
    <property type="entry name" value="Met_Sox_Rdtase_MsrA_dom"/>
</dbReference>
<reference evidence="6 7" key="1">
    <citation type="submission" date="2018-12" db="EMBL/GenBank/DDBJ databases">
        <title>Complete genome of Nonlabens sp. MJ115.</title>
        <authorList>
            <person name="Choi H.S."/>
            <person name="Jung J."/>
        </authorList>
    </citation>
    <scope>NUCLEOTIDE SEQUENCE [LARGE SCALE GENOMIC DNA]</scope>
    <source>
        <strain evidence="6 7">MJ115</strain>
    </source>
</reference>
<dbReference type="PANTHER" id="PTHR43774:SF1">
    <property type="entry name" value="PEPTIDE METHIONINE SULFOXIDE REDUCTASE MSRA 2"/>
    <property type="match status" value="1"/>
</dbReference>
<dbReference type="EMBL" id="CP034549">
    <property type="protein sequence ID" value="AZQ43956.1"/>
    <property type="molecule type" value="Genomic_DNA"/>
</dbReference>
<organism evidence="6 7">
    <name type="scientific">Nonlabens ponticola</name>
    <dbReference type="NCBI Taxonomy" id="2496866"/>
    <lineage>
        <taxon>Bacteria</taxon>
        <taxon>Pseudomonadati</taxon>
        <taxon>Bacteroidota</taxon>
        <taxon>Flavobacteriia</taxon>
        <taxon>Flavobacteriales</taxon>
        <taxon>Flavobacteriaceae</taxon>
        <taxon>Nonlabens</taxon>
    </lineage>
</organism>
<dbReference type="InterPro" id="IPR036509">
    <property type="entry name" value="Met_Sox_Rdtase_MsrA_sf"/>
</dbReference>
<evidence type="ECO:0000256" key="4">
    <source>
        <dbReference type="ARBA" id="ARBA00048782"/>
    </source>
</evidence>
<dbReference type="GO" id="GO:0008113">
    <property type="term" value="F:peptide-methionine (S)-S-oxide reductase activity"/>
    <property type="evidence" value="ECO:0007669"/>
    <property type="project" value="UniProtKB-EC"/>
</dbReference>
<dbReference type="Pfam" id="PF01625">
    <property type="entry name" value="PMSR"/>
    <property type="match status" value="1"/>
</dbReference>
<evidence type="ECO:0000256" key="3">
    <source>
        <dbReference type="ARBA" id="ARBA00047806"/>
    </source>
</evidence>
<dbReference type="OrthoDB" id="4174719at2"/>
<keyword evidence="7" id="KW-1185">Reference proteome</keyword>
<comment type="catalytic activity">
    <reaction evidence="4">
        <text>[thioredoxin]-disulfide + L-methionine + H2O = L-methionine (S)-S-oxide + [thioredoxin]-dithiol</text>
        <dbReference type="Rhea" id="RHEA:19993"/>
        <dbReference type="Rhea" id="RHEA-COMP:10698"/>
        <dbReference type="Rhea" id="RHEA-COMP:10700"/>
        <dbReference type="ChEBI" id="CHEBI:15377"/>
        <dbReference type="ChEBI" id="CHEBI:29950"/>
        <dbReference type="ChEBI" id="CHEBI:50058"/>
        <dbReference type="ChEBI" id="CHEBI:57844"/>
        <dbReference type="ChEBI" id="CHEBI:58772"/>
        <dbReference type="EC" id="1.8.4.11"/>
    </reaction>
</comment>
<evidence type="ECO:0000256" key="1">
    <source>
        <dbReference type="ARBA" id="ARBA00012502"/>
    </source>
</evidence>
<keyword evidence="2" id="KW-0560">Oxidoreductase</keyword>
<sequence length="157" mass="18102">MIKTIGLGGGCHWCTEAVFKRVYGVNHVRQGYIKSVSPDHTFSEAILLKFDARVVSLERLLEIHLATHSSTSMHQRRTDYRSAAYYLDDATGLLLSDLIVTLSRKHHKKYILQVLPMVAFKESRESIRDYYATRPDAPFCKRYIEPKLEIVKAMQDQ</sequence>
<dbReference type="AlphaFoldDB" id="A0A3S9MXF8"/>
<dbReference type="Gene3D" id="3.30.1060.10">
    <property type="entry name" value="Peptide methionine sulphoxide reductase MsrA"/>
    <property type="match status" value="1"/>
</dbReference>
<accession>A0A3S9MXF8</accession>
<feature type="domain" description="Peptide methionine sulphoxide reductase MsrA" evidence="5">
    <location>
        <begin position="5"/>
        <end position="140"/>
    </location>
</feature>
<dbReference type="KEGG" id="noj:EJ995_06805"/>
<dbReference type="RefSeq" id="WP_126446912.1">
    <property type="nucleotide sequence ID" value="NZ_CP034549.1"/>
</dbReference>
<dbReference type="Proteomes" id="UP000279600">
    <property type="component" value="Chromosome"/>
</dbReference>
<name>A0A3S9MXF8_9FLAO</name>
<dbReference type="PANTHER" id="PTHR43774">
    <property type="entry name" value="PEPTIDE METHIONINE SULFOXIDE REDUCTASE"/>
    <property type="match status" value="1"/>
</dbReference>
<comment type="catalytic activity">
    <reaction evidence="3">
        <text>L-methionyl-[protein] + [thioredoxin]-disulfide + H2O = L-methionyl-(S)-S-oxide-[protein] + [thioredoxin]-dithiol</text>
        <dbReference type="Rhea" id="RHEA:14217"/>
        <dbReference type="Rhea" id="RHEA-COMP:10698"/>
        <dbReference type="Rhea" id="RHEA-COMP:10700"/>
        <dbReference type="Rhea" id="RHEA-COMP:12313"/>
        <dbReference type="Rhea" id="RHEA-COMP:12315"/>
        <dbReference type="ChEBI" id="CHEBI:15377"/>
        <dbReference type="ChEBI" id="CHEBI:16044"/>
        <dbReference type="ChEBI" id="CHEBI:29950"/>
        <dbReference type="ChEBI" id="CHEBI:44120"/>
        <dbReference type="ChEBI" id="CHEBI:50058"/>
        <dbReference type="EC" id="1.8.4.11"/>
    </reaction>
</comment>
<gene>
    <name evidence="6" type="ORF">EJ995_06805</name>
</gene>
<dbReference type="SUPFAM" id="SSF55068">
    <property type="entry name" value="Peptide methionine sulfoxide reductase"/>
    <property type="match status" value="1"/>
</dbReference>
<proteinExistence type="predicted"/>
<evidence type="ECO:0000259" key="5">
    <source>
        <dbReference type="Pfam" id="PF01625"/>
    </source>
</evidence>
<evidence type="ECO:0000313" key="7">
    <source>
        <dbReference type="Proteomes" id="UP000279600"/>
    </source>
</evidence>
<evidence type="ECO:0000313" key="6">
    <source>
        <dbReference type="EMBL" id="AZQ43956.1"/>
    </source>
</evidence>
<dbReference type="EC" id="1.8.4.11" evidence="1"/>